<sequence length="119" mass="12869">MSSNNQNLSSHGGARPGAGRKKGSKDRVTVGGILDALDQRTGGQTYEDILIEDFLNSRLIGDTQLTHKYHTLLSNKFVATLNEIVVDDPNDLVKTKLLAFEAALNSIASINNTKDNDDA</sequence>
<organism evidence="3">
    <name type="scientific">uncultured Caudovirales phage</name>
    <dbReference type="NCBI Taxonomy" id="2100421"/>
    <lineage>
        <taxon>Viruses</taxon>
        <taxon>Duplodnaviria</taxon>
        <taxon>Heunggongvirae</taxon>
        <taxon>Uroviricota</taxon>
        <taxon>Caudoviricetes</taxon>
        <taxon>Peduoviridae</taxon>
        <taxon>Maltschvirus</taxon>
        <taxon>Maltschvirus maltsch</taxon>
    </lineage>
</organism>
<reference evidence="3" key="1">
    <citation type="submission" date="2020-05" db="EMBL/GenBank/DDBJ databases">
        <authorList>
            <person name="Chiriac C."/>
            <person name="Salcher M."/>
            <person name="Ghai R."/>
            <person name="Kavagutti S V."/>
        </authorList>
    </citation>
    <scope>NUCLEOTIDE SEQUENCE</scope>
</reference>
<name>A0A6J7WJW2_9CAUD</name>
<proteinExistence type="predicted"/>
<evidence type="ECO:0000313" key="3">
    <source>
        <dbReference type="EMBL" id="CAB5212414.1"/>
    </source>
</evidence>
<dbReference type="EMBL" id="LR796212">
    <property type="protein sequence ID" value="CAB4127639.1"/>
    <property type="molecule type" value="Genomic_DNA"/>
</dbReference>
<evidence type="ECO:0000256" key="1">
    <source>
        <dbReference type="SAM" id="MobiDB-lite"/>
    </source>
</evidence>
<gene>
    <name evidence="3" type="ORF">UFOVP186_13</name>
    <name evidence="2" type="ORF">UFOVP94_30</name>
</gene>
<feature type="region of interest" description="Disordered" evidence="1">
    <location>
        <begin position="1"/>
        <end position="27"/>
    </location>
</feature>
<dbReference type="EMBL" id="LR798239">
    <property type="protein sequence ID" value="CAB5212414.1"/>
    <property type="molecule type" value="Genomic_DNA"/>
</dbReference>
<feature type="compositionally biased region" description="Polar residues" evidence="1">
    <location>
        <begin position="1"/>
        <end position="10"/>
    </location>
</feature>
<evidence type="ECO:0000313" key="2">
    <source>
        <dbReference type="EMBL" id="CAB4127639.1"/>
    </source>
</evidence>
<accession>A0A6J7WJW2</accession>
<protein>
    <submittedName>
        <fullName evidence="3">Uncharacterized protein</fullName>
    </submittedName>
</protein>